<evidence type="ECO:0000256" key="6">
    <source>
        <dbReference type="ARBA" id="ARBA00023136"/>
    </source>
</evidence>
<evidence type="ECO:0000313" key="11">
    <source>
        <dbReference type="EMBL" id="CAH7686720.1"/>
    </source>
</evidence>
<feature type="transmembrane region" description="Helical" evidence="9">
    <location>
        <begin position="206"/>
        <end position="225"/>
    </location>
</feature>
<dbReference type="EMBL" id="CALTRL010005810">
    <property type="protein sequence ID" value="CAH7686720.1"/>
    <property type="molecule type" value="Genomic_DNA"/>
</dbReference>
<dbReference type="Gene3D" id="1.20.1250.20">
    <property type="entry name" value="MFS general substrate transporter like domains"/>
    <property type="match status" value="1"/>
</dbReference>
<dbReference type="AlphaFoldDB" id="A0AAV0BHA9"/>
<organism evidence="11 12">
    <name type="scientific">Phakopsora pachyrhizi</name>
    <name type="common">Asian soybean rust disease fungus</name>
    <dbReference type="NCBI Taxonomy" id="170000"/>
    <lineage>
        <taxon>Eukaryota</taxon>
        <taxon>Fungi</taxon>
        <taxon>Dikarya</taxon>
        <taxon>Basidiomycota</taxon>
        <taxon>Pucciniomycotina</taxon>
        <taxon>Pucciniomycetes</taxon>
        <taxon>Pucciniales</taxon>
        <taxon>Phakopsoraceae</taxon>
        <taxon>Phakopsora</taxon>
    </lineage>
</organism>
<proteinExistence type="inferred from homology"/>
<feature type="transmembrane region" description="Helical" evidence="9">
    <location>
        <begin position="402"/>
        <end position="425"/>
    </location>
</feature>
<evidence type="ECO:0000256" key="9">
    <source>
        <dbReference type="SAM" id="Phobius"/>
    </source>
</evidence>
<feature type="transmembrane region" description="Helical" evidence="9">
    <location>
        <begin position="123"/>
        <end position="143"/>
    </location>
</feature>
<feature type="transmembrane region" description="Helical" evidence="9">
    <location>
        <begin position="506"/>
        <end position="527"/>
    </location>
</feature>
<feature type="domain" description="Major facilitator superfamily (MFS) profile" evidence="10">
    <location>
        <begin position="72"/>
        <end position="531"/>
    </location>
</feature>
<evidence type="ECO:0000259" key="10">
    <source>
        <dbReference type="PROSITE" id="PS50850"/>
    </source>
</evidence>
<dbReference type="SUPFAM" id="SSF103473">
    <property type="entry name" value="MFS general substrate transporter"/>
    <property type="match status" value="1"/>
</dbReference>
<keyword evidence="3 8" id="KW-0813">Transport</keyword>
<dbReference type="GO" id="GO:0005351">
    <property type="term" value="F:carbohydrate:proton symporter activity"/>
    <property type="evidence" value="ECO:0007669"/>
    <property type="project" value="TreeGrafter"/>
</dbReference>
<gene>
    <name evidence="11" type="ORF">PPACK8108_LOCUS21416</name>
</gene>
<comment type="catalytic activity">
    <reaction evidence="7">
        <text>myo-inositol(out) + H(+)(out) = myo-inositol(in) + H(+)(in)</text>
        <dbReference type="Rhea" id="RHEA:60364"/>
        <dbReference type="ChEBI" id="CHEBI:15378"/>
        <dbReference type="ChEBI" id="CHEBI:17268"/>
    </reaction>
</comment>
<dbReference type="PRINTS" id="PR00171">
    <property type="entry name" value="SUGRTRNSPORT"/>
</dbReference>
<name>A0AAV0BHA9_PHAPC</name>
<evidence type="ECO:0000256" key="1">
    <source>
        <dbReference type="ARBA" id="ARBA00004141"/>
    </source>
</evidence>
<dbReference type="GO" id="GO:0016020">
    <property type="term" value="C:membrane"/>
    <property type="evidence" value="ECO:0007669"/>
    <property type="project" value="UniProtKB-SubCell"/>
</dbReference>
<feature type="transmembrane region" description="Helical" evidence="9">
    <location>
        <begin position="479"/>
        <end position="500"/>
    </location>
</feature>
<dbReference type="InterPro" id="IPR050360">
    <property type="entry name" value="MFS_Sugar_Transporters"/>
</dbReference>
<dbReference type="PROSITE" id="PS50850">
    <property type="entry name" value="MFS"/>
    <property type="match status" value="1"/>
</dbReference>
<keyword evidence="12" id="KW-1185">Reference proteome</keyword>
<dbReference type="InterPro" id="IPR005829">
    <property type="entry name" value="Sugar_transporter_CS"/>
</dbReference>
<comment type="caution">
    <text evidence="11">The sequence shown here is derived from an EMBL/GenBank/DDBJ whole genome shotgun (WGS) entry which is preliminary data.</text>
</comment>
<dbReference type="InterPro" id="IPR020846">
    <property type="entry name" value="MFS_dom"/>
</dbReference>
<dbReference type="PANTHER" id="PTHR48022:SF78">
    <property type="entry name" value="MONOSACCHARIDE TRANSPORTER, PUTATIVE (AFU_ORTHOLOGUE AFUA_2G02110)-RELATED"/>
    <property type="match status" value="1"/>
</dbReference>
<dbReference type="InterPro" id="IPR036259">
    <property type="entry name" value="MFS_trans_sf"/>
</dbReference>
<evidence type="ECO:0000256" key="3">
    <source>
        <dbReference type="ARBA" id="ARBA00022448"/>
    </source>
</evidence>
<feature type="transmembrane region" description="Helical" evidence="9">
    <location>
        <begin position="375"/>
        <end position="395"/>
    </location>
</feature>
<evidence type="ECO:0000256" key="4">
    <source>
        <dbReference type="ARBA" id="ARBA00022692"/>
    </source>
</evidence>
<feature type="transmembrane region" description="Helical" evidence="9">
    <location>
        <begin position="237"/>
        <end position="258"/>
    </location>
</feature>
<evidence type="ECO:0000313" key="12">
    <source>
        <dbReference type="Proteomes" id="UP001153365"/>
    </source>
</evidence>
<protein>
    <submittedName>
        <fullName evidence="11">General substrate transporter</fullName>
    </submittedName>
</protein>
<dbReference type="PROSITE" id="PS00216">
    <property type="entry name" value="SUGAR_TRANSPORT_1"/>
    <property type="match status" value="1"/>
</dbReference>
<keyword evidence="6 9" id="KW-0472">Membrane</keyword>
<keyword evidence="5 9" id="KW-1133">Transmembrane helix</keyword>
<sequence>MEPYVRYNNGADEYDKTSKLQYQINDHKLEPNLITQDFIPPQPEWKYAKYFPGAYSSDRQLPFKGKKMNLAISLIAGVAIMFYGYDQGVMEGVSTSPDYQMTIGVFNDVPTARDSATIGGAVATYYIGTLIGALIGGVLADLIGRLRTTLFGCMFALIGASLQTSAQSVSRFTFARAITGVGTGHLNSAVPVWVSEISHHSARGGALGFEFFLNIGGMSFAYWLTFALTEANPALRWRLPLGIQLSFLLILIVLMPMFPESPRWLAKMGRNEDARHVLKTLRFQEGEDPVTFGSRVDEEFYGILEAVQVERSKDLLGATGYSTMLLKDDPQRIRRRTWLIIWLQIMQQLVGIGVVTVFAPTVFRQAGYSSYLADLLAGVNTVSFMMSVLVAVVTLDRVGRRVTLFWGATAMGICLILSGVAARYATDQEVGADERQIWGAVVTTFSLLYTAVYGASWLTVPWLFPTEVMPLFVRAKGGCWSVVGWSLGNALVIVLAPFLFTAIKYWTFILYFWTFKFFTIPNVYFLYPETAGRSLEDMDALFVSDSPFVR</sequence>
<evidence type="ECO:0000256" key="8">
    <source>
        <dbReference type="RuleBase" id="RU003346"/>
    </source>
</evidence>
<dbReference type="Proteomes" id="UP001153365">
    <property type="component" value="Unassembled WGS sequence"/>
</dbReference>
<feature type="transmembrane region" description="Helical" evidence="9">
    <location>
        <begin position="437"/>
        <end position="458"/>
    </location>
</feature>
<comment type="similarity">
    <text evidence="2 8">Belongs to the major facilitator superfamily. Sugar transporter (TC 2.A.1.1) family.</text>
</comment>
<accession>A0AAV0BHA9</accession>
<dbReference type="Pfam" id="PF00083">
    <property type="entry name" value="Sugar_tr"/>
    <property type="match status" value="1"/>
</dbReference>
<dbReference type="PANTHER" id="PTHR48022">
    <property type="entry name" value="PLASTIDIC GLUCOSE TRANSPORTER 4"/>
    <property type="match status" value="1"/>
</dbReference>
<feature type="transmembrane region" description="Helical" evidence="9">
    <location>
        <begin position="339"/>
        <end position="363"/>
    </location>
</feature>
<comment type="subcellular location">
    <subcellularLocation>
        <location evidence="1">Membrane</location>
        <topology evidence="1">Multi-pass membrane protein</topology>
    </subcellularLocation>
</comment>
<dbReference type="InterPro" id="IPR003663">
    <property type="entry name" value="Sugar/inositol_transpt"/>
</dbReference>
<evidence type="ECO:0000256" key="7">
    <source>
        <dbReference type="ARBA" id="ARBA00049119"/>
    </source>
</evidence>
<dbReference type="NCBIfam" id="TIGR00879">
    <property type="entry name" value="SP"/>
    <property type="match status" value="1"/>
</dbReference>
<evidence type="ECO:0000256" key="5">
    <source>
        <dbReference type="ARBA" id="ARBA00022989"/>
    </source>
</evidence>
<reference evidence="11" key="1">
    <citation type="submission" date="2022-06" db="EMBL/GenBank/DDBJ databases">
        <authorList>
            <consortium name="SYNGENTA / RWTH Aachen University"/>
        </authorList>
    </citation>
    <scope>NUCLEOTIDE SEQUENCE</scope>
</reference>
<feature type="transmembrane region" description="Helical" evidence="9">
    <location>
        <begin position="68"/>
        <end position="85"/>
    </location>
</feature>
<evidence type="ECO:0000256" key="2">
    <source>
        <dbReference type="ARBA" id="ARBA00010992"/>
    </source>
</evidence>
<keyword evidence="4 9" id="KW-0812">Transmembrane</keyword>
<dbReference type="InterPro" id="IPR005828">
    <property type="entry name" value="MFS_sugar_transport-like"/>
</dbReference>